<protein>
    <recommendedName>
        <fullName evidence="3">Nuclease HARBI1</fullName>
    </recommendedName>
</protein>
<dbReference type="AlphaFoldDB" id="A0AAU9TPG1"/>
<dbReference type="PANTHER" id="PTHR22930:SF269">
    <property type="entry name" value="NUCLEASE HARBI1-LIKE PROTEIN"/>
    <property type="match status" value="1"/>
</dbReference>
<dbReference type="PANTHER" id="PTHR22930">
    <property type="match status" value="1"/>
</dbReference>
<organism evidence="1 2">
    <name type="scientific">Euphydryas editha</name>
    <name type="common">Edith's checkerspot</name>
    <dbReference type="NCBI Taxonomy" id="104508"/>
    <lineage>
        <taxon>Eukaryota</taxon>
        <taxon>Metazoa</taxon>
        <taxon>Ecdysozoa</taxon>
        <taxon>Arthropoda</taxon>
        <taxon>Hexapoda</taxon>
        <taxon>Insecta</taxon>
        <taxon>Pterygota</taxon>
        <taxon>Neoptera</taxon>
        <taxon>Endopterygota</taxon>
        <taxon>Lepidoptera</taxon>
        <taxon>Glossata</taxon>
        <taxon>Ditrysia</taxon>
        <taxon>Papilionoidea</taxon>
        <taxon>Nymphalidae</taxon>
        <taxon>Nymphalinae</taxon>
        <taxon>Euphydryas</taxon>
    </lineage>
</organism>
<name>A0AAU9TPG1_EUPED</name>
<dbReference type="InterPro" id="IPR045249">
    <property type="entry name" value="HARBI1-like"/>
</dbReference>
<keyword evidence="2" id="KW-1185">Reference proteome</keyword>
<accession>A0AAU9TPG1</accession>
<comment type="caution">
    <text evidence="1">The sequence shown here is derived from an EMBL/GenBank/DDBJ whole genome shotgun (WGS) entry which is preliminary data.</text>
</comment>
<dbReference type="Proteomes" id="UP001153954">
    <property type="component" value="Unassembled WGS sequence"/>
</dbReference>
<evidence type="ECO:0000313" key="2">
    <source>
        <dbReference type="Proteomes" id="UP001153954"/>
    </source>
</evidence>
<dbReference type="EMBL" id="CAKOGL010000007">
    <property type="protein sequence ID" value="CAH2088766.1"/>
    <property type="molecule type" value="Genomic_DNA"/>
</dbReference>
<proteinExistence type="predicted"/>
<evidence type="ECO:0000313" key="1">
    <source>
        <dbReference type="EMBL" id="CAH2088766.1"/>
    </source>
</evidence>
<reference evidence="1" key="1">
    <citation type="submission" date="2022-03" db="EMBL/GenBank/DDBJ databases">
        <authorList>
            <person name="Tunstrom K."/>
        </authorList>
    </citation>
    <scope>NUCLEOTIDE SEQUENCE</scope>
</reference>
<evidence type="ECO:0008006" key="3">
    <source>
        <dbReference type="Google" id="ProtNLM"/>
    </source>
</evidence>
<sequence length="266" mass="30680">MFKHFFIEDLSIIALLLEEEDKTKKREKRMAVHPMLKKRKLEGEYWTLFKELVDDEKIFFIYFRMSRYQFDILLNKIELLITKQDTVFKEALSPKEKLAVCLRFLATGDSFVSIAFSYRLGVSTVHKIVKEVCSAIKERLMSETMPVPTKEQWQKIAEEFWNTWNFPNCIGAIDGKHVQITASANSGSQRIQLDPDNADNVIMATCILHNYIKSSGSQHSHNEEDINASYSLSNLPRQGGNHQVAAFNVRENFARSFDSPEGALNY</sequence>
<gene>
    <name evidence="1" type="ORF">EEDITHA_LOCUS4900</name>
</gene>